<dbReference type="InterPro" id="IPR005797">
    <property type="entry name" value="Cyt_b/b6_N"/>
</dbReference>
<feature type="transmembrane region" description="Helical" evidence="20">
    <location>
        <begin position="348"/>
        <end position="370"/>
    </location>
</feature>
<feature type="transmembrane region" description="Helical" evidence="20">
    <location>
        <begin position="321"/>
        <end position="341"/>
    </location>
</feature>
<comment type="cofactor">
    <cofactor evidence="20">
        <name>heme b</name>
        <dbReference type="ChEBI" id="CHEBI:60344"/>
    </cofactor>
    <text evidence="20">Binds 2 heme groups non-covalently.</text>
</comment>
<dbReference type="InterPro" id="IPR048260">
    <property type="entry name" value="Cytochrome_b_C_euk/bac"/>
</dbReference>
<dbReference type="PIRSF" id="PIRSF038885">
    <property type="entry name" value="COB"/>
    <property type="match status" value="1"/>
</dbReference>
<feature type="binding site" description="axial binding residue" evidence="19">
    <location>
        <position position="183"/>
    </location>
    <ligand>
        <name>heme b</name>
        <dbReference type="ChEBI" id="CHEBI:60344"/>
        <label>b562</label>
    </ligand>
    <ligandPart>
        <name>Fe</name>
        <dbReference type="ChEBI" id="CHEBI:18248"/>
    </ligandPart>
</feature>
<feature type="transmembrane region" description="Helical" evidence="20">
    <location>
        <begin position="289"/>
        <end position="309"/>
    </location>
</feature>
<dbReference type="InterPro" id="IPR016174">
    <property type="entry name" value="Di-haem_cyt_TM"/>
</dbReference>
<dbReference type="CDD" id="cd00284">
    <property type="entry name" value="Cytochrome_b_N"/>
    <property type="match status" value="1"/>
</dbReference>
<reference evidence="23" key="1">
    <citation type="journal article" date="2019" name="Mitochondrial DNA Part B Resour">
        <title>The complete mitochondrial genome of Sarcophaga tuberosa (Diptera: Sarcophagidae).</title>
        <authorList>
            <person name="Kai X."/>
            <person name="Shiwen W."/>
            <person name="Shang Y."/>
            <person name="Ren L."/>
            <person name="Guo Y."/>
        </authorList>
    </citation>
    <scope>NUCLEOTIDE SEQUENCE</scope>
</reference>
<evidence type="ECO:0000256" key="9">
    <source>
        <dbReference type="ARBA" id="ARBA00022723"/>
    </source>
</evidence>
<dbReference type="CDD" id="cd00290">
    <property type="entry name" value="cytochrome_b_C"/>
    <property type="match status" value="1"/>
</dbReference>
<feature type="transmembrane region" description="Helical" evidence="20">
    <location>
        <begin position="141"/>
        <end position="159"/>
    </location>
</feature>
<evidence type="ECO:0000259" key="21">
    <source>
        <dbReference type="PROSITE" id="PS51002"/>
    </source>
</evidence>
<evidence type="ECO:0000256" key="7">
    <source>
        <dbReference type="ARBA" id="ARBA00022660"/>
    </source>
</evidence>
<evidence type="ECO:0000256" key="11">
    <source>
        <dbReference type="ARBA" id="ARBA00022982"/>
    </source>
</evidence>
<sequence length="378" mass="43220">MNKPLRVKHPILSIANSALVDLPAPINISAWWNFGSLLFLCLMIQILTGLFLAMHYTADINLAFNSVNHICRDVNYGWLLRTMHANGASFFFICIYLHVGRGIYYGSYLFTPTWLVGVIILFLVMGTAFMGYVLPWGQMSFWGATVITNLLSAIPYLGIDLVQWVWGGFAVDNATLTRFFTFHFILPFIVLAMTMIHILFLHETGSNNPMGLNSNIDKIPFHPYFTFKDIVGFIMMTMILILLVLINPYLLGDPDNFIPANPLVTPVHIQPEWYFLFAYAILRSIPNKLGGVIALVLSIAILAILPFYHLSKFRGIQFYPINQILFWLMTVTVILLTWIGARPVEEPYVLIGQILTVIYFSYFMFNPLIIKWWDNLLN</sequence>
<gene>
    <name evidence="23" type="primary">CYTB</name>
</gene>
<dbReference type="GO" id="GO:0005743">
    <property type="term" value="C:mitochondrial inner membrane"/>
    <property type="evidence" value="ECO:0007669"/>
    <property type="project" value="UniProtKB-SubCell"/>
</dbReference>
<evidence type="ECO:0000256" key="16">
    <source>
        <dbReference type="ARBA" id="ARBA00023136"/>
    </source>
</evidence>
<evidence type="ECO:0000256" key="10">
    <source>
        <dbReference type="ARBA" id="ARBA00022792"/>
    </source>
</evidence>
<keyword evidence="7 20" id="KW-0679">Respiratory chain</keyword>
<feature type="binding site" description="axial binding residue" evidence="19">
    <location>
        <position position="98"/>
    </location>
    <ligand>
        <name>heme b</name>
        <dbReference type="ChEBI" id="CHEBI:60344"/>
        <label>b566</label>
    </ligand>
    <ligandPart>
        <name>Fe</name>
        <dbReference type="ChEBI" id="CHEBI:18248"/>
    </ligandPart>
</feature>
<evidence type="ECO:0000256" key="19">
    <source>
        <dbReference type="PIRSR" id="PIRSR038885-2"/>
    </source>
</evidence>
<feature type="transmembrane region" description="Helical" evidence="20">
    <location>
        <begin position="78"/>
        <end position="99"/>
    </location>
</feature>
<dbReference type="PANTHER" id="PTHR19271">
    <property type="entry name" value="CYTOCHROME B"/>
    <property type="match status" value="1"/>
</dbReference>
<dbReference type="GO" id="GO:0045275">
    <property type="term" value="C:respiratory chain complex III"/>
    <property type="evidence" value="ECO:0007669"/>
    <property type="project" value="InterPro"/>
</dbReference>
<keyword evidence="9 19" id="KW-0479">Metal-binding</keyword>
<dbReference type="InterPro" id="IPR030689">
    <property type="entry name" value="Cytochrome_b"/>
</dbReference>
<evidence type="ECO:0000313" key="23">
    <source>
        <dbReference type="EMBL" id="QIT03256.1"/>
    </source>
</evidence>
<reference evidence="23" key="2">
    <citation type="journal article" date="2019" name="Mitochondrial DNA Part B Resour">
        <title>The complete mitochondrial genome of Sarcophaga brevicornis (Diptera: Sarcophagidae).</title>
        <authorList>
            <person name="Zhang C."/>
            <person name="Shiwen W."/>
            <person name="Shang Y."/>
            <person name="Shen X."/>
            <person name="Guo Y."/>
        </authorList>
    </citation>
    <scope>NUCLEOTIDE SEQUENCE</scope>
</reference>
<evidence type="ECO:0000256" key="2">
    <source>
        <dbReference type="ARBA" id="ARBA00004448"/>
    </source>
</evidence>
<evidence type="ECO:0000256" key="13">
    <source>
        <dbReference type="ARBA" id="ARBA00023004"/>
    </source>
</evidence>
<dbReference type="GO" id="GO:0008121">
    <property type="term" value="F:quinol-cytochrome-c reductase activity"/>
    <property type="evidence" value="ECO:0007669"/>
    <property type="project" value="InterPro"/>
</dbReference>
<evidence type="ECO:0000256" key="6">
    <source>
        <dbReference type="ARBA" id="ARBA00022617"/>
    </source>
</evidence>
<evidence type="ECO:0000256" key="8">
    <source>
        <dbReference type="ARBA" id="ARBA00022692"/>
    </source>
</evidence>
<keyword evidence="14" id="KW-0830">Ubiquinone</keyword>
<dbReference type="FunFam" id="1.20.810.10:FF:000002">
    <property type="entry name" value="Cytochrome b"/>
    <property type="match status" value="1"/>
</dbReference>
<dbReference type="PROSITE" id="PS51003">
    <property type="entry name" value="CYTB_CTER"/>
    <property type="match status" value="1"/>
</dbReference>
<comment type="subunit">
    <text evidence="3">The main subunits of complex b-c1 are: cytochrome b, cytochrome c1 and the Rieske protein.</text>
</comment>
<proteinExistence type="inferred from homology"/>
<keyword evidence="16 20" id="KW-0472">Membrane</keyword>
<evidence type="ECO:0000256" key="17">
    <source>
        <dbReference type="ARBA" id="ARBA00061233"/>
    </source>
</evidence>
<dbReference type="GO" id="GO:0006122">
    <property type="term" value="P:mitochondrial electron transport, ubiquinol to cytochrome c"/>
    <property type="evidence" value="ECO:0007669"/>
    <property type="project" value="TreeGrafter"/>
</dbReference>
<dbReference type="Gene3D" id="1.20.810.10">
    <property type="entry name" value="Cytochrome Bc1 Complex, Chain C"/>
    <property type="match status" value="1"/>
</dbReference>
<accession>A0A6H0EPI0</accession>
<evidence type="ECO:0000256" key="18">
    <source>
        <dbReference type="PIRSR" id="PIRSR038885-1"/>
    </source>
</evidence>
<feature type="transmembrane region" description="Helical" evidence="20">
    <location>
        <begin position="230"/>
        <end position="251"/>
    </location>
</feature>
<dbReference type="GeneID" id="54595605"/>
<dbReference type="SUPFAM" id="SSF81342">
    <property type="entry name" value="Transmembrane di-heme cytochromes"/>
    <property type="match status" value="1"/>
</dbReference>
<keyword evidence="5 20" id="KW-0813">Transport</keyword>
<dbReference type="RefSeq" id="YP_009772351.1">
    <property type="nucleotide sequence ID" value="NC_047405.1"/>
</dbReference>
<evidence type="ECO:0000256" key="1">
    <source>
        <dbReference type="ARBA" id="ARBA00002566"/>
    </source>
</evidence>
<evidence type="ECO:0000256" key="3">
    <source>
        <dbReference type="ARBA" id="ARBA00011649"/>
    </source>
</evidence>
<evidence type="ECO:0000256" key="5">
    <source>
        <dbReference type="ARBA" id="ARBA00022448"/>
    </source>
</evidence>
<geneLocation type="mitochondrion" evidence="23"/>
<dbReference type="Pfam" id="PF00033">
    <property type="entry name" value="Cytochrome_B"/>
    <property type="match status" value="1"/>
</dbReference>
<comment type="cofactor">
    <cofactor evidence="19">
        <name>heme</name>
        <dbReference type="ChEBI" id="CHEBI:30413"/>
    </cofactor>
    <text evidence="19">Binds 2 heme groups non-covalently.</text>
</comment>
<comment type="subcellular location">
    <subcellularLocation>
        <location evidence="2">Mitochondrion inner membrane</location>
        <topology evidence="2">Multi-pass membrane protein</topology>
    </subcellularLocation>
</comment>
<dbReference type="EMBL" id="MK820723">
    <property type="protein sequence ID" value="QIT03256.1"/>
    <property type="molecule type" value="Genomic_DNA"/>
</dbReference>
<evidence type="ECO:0000256" key="4">
    <source>
        <dbReference type="ARBA" id="ARBA00013531"/>
    </source>
</evidence>
<dbReference type="GO" id="GO:0046872">
    <property type="term" value="F:metal ion binding"/>
    <property type="evidence" value="ECO:0007669"/>
    <property type="project" value="UniProtKB-UniRule"/>
</dbReference>
<keyword evidence="15 20" id="KW-0496">Mitochondrion</keyword>
<dbReference type="SUPFAM" id="SSF81648">
    <property type="entry name" value="a domain/subunit of cytochrome bc1 complex (Ubiquinol-cytochrome c reductase)"/>
    <property type="match status" value="1"/>
</dbReference>
<comment type="similarity">
    <text evidence="17 20">Belongs to the cytochrome b family.</text>
</comment>
<keyword evidence="12 20" id="KW-1133">Transmembrane helix</keyword>
<protein>
    <recommendedName>
        <fullName evidence="4 20">Cytochrome b</fullName>
    </recommendedName>
</protein>
<dbReference type="PANTHER" id="PTHR19271:SF16">
    <property type="entry name" value="CYTOCHROME B"/>
    <property type="match status" value="1"/>
</dbReference>
<feature type="transmembrane region" description="Helical" evidence="20">
    <location>
        <begin position="114"/>
        <end position="134"/>
    </location>
</feature>
<feature type="binding site" description="axial binding residue" evidence="19">
    <location>
        <position position="197"/>
    </location>
    <ligand>
        <name>heme b</name>
        <dbReference type="ChEBI" id="CHEBI:60344"/>
        <label>b566</label>
    </ligand>
    <ligandPart>
        <name>Fe</name>
        <dbReference type="ChEBI" id="CHEBI:18248"/>
    </ligandPart>
</feature>
<name>A0A6H0EPI0_9MUSC</name>
<comment type="function">
    <text evidence="1 20">Component of the ubiquinol-cytochrome c reductase complex (complex III or cytochrome b-c1 complex) that is part of the mitochondrial respiratory chain. The b-c1 complex mediates electron transfer from ubiquinol to cytochrome c. Contributes to the generation of a proton gradient across the mitochondrial membrane that is then used for ATP synthesis.</text>
</comment>
<feature type="transmembrane region" description="Helical" evidence="20">
    <location>
        <begin position="179"/>
        <end position="201"/>
    </location>
</feature>
<feature type="domain" description="Cytochrome b/b6 C-terminal region profile" evidence="22">
    <location>
        <begin position="211"/>
        <end position="378"/>
    </location>
</feature>
<dbReference type="InterPro" id="IPR048259">
    <property type="entry name" value="Cytochrome_b_N_euk/bac"/>
</dbReference>
<evidence type="ECO:0000256" key="15">
    <source>
        <dbReference type="ARBA" id="ARBA00023128"/>
    </source>
</evidence>
<feature type="binding site" description="axial binding residue" evidence="19">
    <location>
        <position position="84"/>
    </location>
    <ligand>
        <name>heme b</name>
        <dbReference type="ChEBI" id="CHEBI:60344"/>
        <label>b562</label>
    </ligand>
    <ligandPart>
        <name>Fe</name>
        <dbReference type="ChEBI" id="CHEBI:18248"/>
    </ligandPart>
</feature>
<dbReference type="PROSITE" id="PS51002">
    <property type="entry name" value="CYTB_NTER"/>
    <property type="match status" value="1"/>
</dbReference>
<evidence type="ECO:0000256" key="14">
    <source>
        <dbReference type="ARBA" id="ARBA00023075"/>
    </source>
</evidence>
<dbReference type="InterPro" id="IPR027387">
    <property type="entry name" value="Cytb/b6-like_sf"/>
</dbReference>
<feature type="domain" description="Cytochrome b/b6 N-terminal region profile" evidence="21">
    <location>
        <begin position="1"/>
        <end position="210"/>
    </location>
</feature>
<dbReference type="Pfam" id="PF00032">
    <property type="entry name" value="Cytochrom_B_C"/>
    <property type="match status" value="1"/>
</dbReference>
<keyword evidence="13 19" id="KW-0408">Iron</keyword>
<feature type="transmembrane region" description="Helical" evidence="20">
    <location>
        <begin position="31"/>
        <end position="57"/>
    </location>
</feature>
<dbReference type="InterPro" id="IPR036150">
    <property type="entry name" value="Cyt_b/b6_C_sf"/>
</dbReference>
<keyword evidence="8 20" id="KW-0812">Transmembrane</keyword>
<evidence type="ECO:0000256" key="20">
    <source>
        <dbReference type="RuleBase" id="RU362117"/>
    </source>
</evidence>
<keyword evidence="11 20" id="KW-0249">Electron transport</keyword>
<keyword evidence="6 19" id="KW-0349">Heme</keyword>
<dbReference type="InterPro" id="IPR005798">
    <property type="entry name" value="Cyt_b/b6_C"/>
</dbReference>
<organism evidence="23">
    <name type="scientific">Sarcophaga tuberosa</name>
    <dbReference type="NCBI Taxonomy" id="1806715"/>
    <lineage>
        <taxon>Eukaryota</taxon>
        <taxon>Metazoa</taxon>
        <taxon>Ecdysozoa</taxon>
        <taxon>Arthropoda</taxon>
        <taxon>Hexapoda</taxon>
        <taxon>Insecta</taxon>
        <taxon>Pterygota</taxon>
        <taxon>Neoptera</taxon>
        <taxon>Endopterygota</taxon>
        <taxon>Diptera</taxon>
        <taxon>Brachycera</taxon>
        <taxon>Muscomorpha</taxon>
        <taxon>Oestroidea</taxon>
        <taxon>Sarcophagidae</taxon>
        <taxon>Sarcophaga</taxon>
        <taxon>Liosarcophaga</taxon>
    </lineage>
</organism>
<evidence type="ECO:0000259" key="22">
    <source>
        <dbReference type="PROSITE" id="PS51003"/>
    </source>
</evidence>
<keyword evidence="10" id="KW-0999">Mitochondrion inner membrane</keyword>
<dbReference type="CTD" id="4519"/>
<feature type="binding site" evidence="18">
    <location>
        <position position="202"/>
    </location>
    <ligand>
        <name>a ubiquinone</name>
        <dbReference type="ChEBI" id="CHEBI:16389"/>
    </ligand>
</feature>
<dbReference type="AlphaFoldDB" id="A0A6H0EPI0"/>
<dbReference type="GO" id="GO:0016491">
    <property type="term" value="F:oxidoreductase activity"/>
    <property type="evidence" value="ECO:0007669"/>
    <property type="project" value="UniProtKB-UniRule"/>
</dbReference>
<evidence type="ECO:0000256" key="12">
    <source>
        <dbReference type="ARBA" id="ARBA00022989"/>
    </source>
</evidence>
<reference evidence="23" key="3">
    <citation type="submission" date="2019-04" db="EMBL/GenBank/DDBJ databases">
        <authorList>
            <person name="Guo Y.-D."/>
            <person name="Lin J."/>
        </authorList>
    </citation>
    <scope>NUCLEOTIDE SEQUENCE</scope>
</reference>